<dbReference type="OrthoDB" id="33973at2"/>
<dbReference type="RefSeq" id="WP_133849957.1">
    <property type="nucleotide sequence ID" value="NZ_SNXZ01000002.1"/>
</dbReference>
<comment type="caution">
    <text evidence="5">The sequence shown here is derived from an EMBL/GenBank/DDBJ whole genome shotgun (WGS) entry which is preliminary data.</text>
</comment>
<evidence type="ECO:0000259" key="3">
    <source>
        <dbReference type="Pfam" id="PF14361"/>
    </source>
</evidence>
<gene>
    <name evidence="5" type="ORF">EV186_1021231</name>
</gene>
<dbReference type="InterPro" id="IPR051448">
    <property type="entry name" value="CdaR-like_regulators"/>
</dbReference>
<sequence length="386" mass="41740">MRVARELALRMPQIVKNAVERVIDDMPRHASNVEVRKTVALHLDWAVRALGPGVEPDLTPLRVTARQNAAAEVPLPDVLHLHRIALTELWQQVVDITATGRPDDTAELVATAGMLWRLLDRFADVVAEAYRDATADSLRTRREPLLDALFAGGAALDGNLWDIARVLGLAVDGDYVVVAAEAPALGREPLPDIETRLTEAHIASAWRDSPERRVGVVSVRQEGALDVLLDLLRRNDSTRIGVSPGYRGLDNSAKALHLALVALGSMAPGAVGVVRFGESPLAGLVASAPETSVRLAQQVLRPILALPGEDRQVLLATLRAWFDCQGSAKLTADRMSCHANTIRYRLKRIAAELGRSLADPADVAEIGAALRALQAFPDQGPRRLIT</sequence>
<evidence type="ECO:0000256" key="1">
    <source>
        <dbReference type="ARBA" id="ARBA00006754"/>
    </source>
</evidence>
<dbReference type="Pfam" id="PF17853">
    <property type="entry name" value="GGDEF_2"/>
    <property type="match status" value="1"/>
</dbReference>
<dbReference type="Gene3D" id="1.10.10.2840">
    <property type="entry name" value="PucR C-terminal helix-turn-helix domain"/>
    <property type="match status" value="1"/>
</dbReference>
<dbReference type="EMBL" id="SNXZ01000002">
    <property type="protein sequence ID" value="TDQ01363.1"/>
    <property type="molecule type" value="Genomic_DNA"/>
</dbReference>
<proteinExistence type="inferred from homology"/>
<dbReference type="PANTHER" id="PTHR33744">
    <property type="entry name" value="CARBOHYDRATE DIACID REGULATOR"/>
    <property type="match status" value="1"/>
</dbReference>
<dbReference type="AlphaFoldDB" id="A0A4R6SI72"/>
<feature type="domain" description="RsbT co-antagonist protein RsbRD N-terminal" evidence="3">
    <location>
        <begin position="12"/>
        <end position="143"/>
    </location>
</feature>
<organism evidence="5 6">
    <name type="scientific">Labedaea rhizosphaerae</name>
    <dbReference type="NCBI Taxonomy" id="598644"/>
    <lineage>
        <taxon>Bacteria</taxon>
        <taxon>Bacillati</taxon>
        <taxon>Actinomycetota</taxon>
        <taxon>Actinomycetes</taxon>
        <taxon>Pseudonocardiales</taxon>
        <taxon>Pseudonocardiaceae</taxon>
        <taxon>Labedaea</taxon>
    </lineage>
</organism>
<dbReference type="GO" id="GO:0003677">
    <property type="term" value="F:DNA binding"/>
    <property type="evidence" value="ECO:0007669"/>
    <property type="project" value="UniProtKB-KW"/>
</dbReference>
<evidence type="ECO:0000259" key="4">
    <source>
        <dbReference type="Pfam" id="PF17853"/>
    </source>
</evidence>
<evidence type="ECO:0000313" key="5">
    <source>
        <dbReference type="EMBL" id="TDQ01363.1"/>
    </source>
</evidence>
<keyword evidence="6" id="KW-1185">Reference proteome</keyword>
<feature type="domain" description="CdaR GGDEF-like" evidence="4">
    <location>
        <begin position="157"/>
        <end position="263"/>
    </location>
</feature>
<dbReference type="PANTHER" id="PTHR33744:SF1">
    <property type="entry name" value="DNA-BINDING TRANSCRIPTIONAL ACTIVATOR ADER"/>
    <property type="match status" value="1"/>
</dbReference>
<keyword evidence="5" id="KW-0238">DNA-binding</keyword>
<protein>
    <submittedName>
        <fullName evidence="5">DNA-binding PucR family transcriptional regulator</fullName>
    </submittedName>
</protein>
<dbReference type="InterPro" id="IPR041522">
    <property type="entry name" value="CdaR_GGDEF"/>
</dbReference>
<dbReference type="Pfam" id="PF14361">
    <property type="entry name" value="RsbRD_N"/>
    <property type="match status" value="1"/>
</dbReference>
<dbReference type="InterPro" id="IPR025751">
    <property type="entry name" value="RsbRD_N_dom"/>
</dbReference>
<accession>A0A4R6SI72</accession>
<dbReference type="Proteomes" id="UP000295444">
    <property type="component" value="Unassembled WGS sequence"/>
</dbReference>
<dbReference type="InterPro" id="IPR025736">
    <property type="entry name" value="PucR_C-HTH_dom"/>
</dbReference>
<evidence type="ECO:0000313" key="6">
    <source>
        <dbReference type="Proteomes" id="UP000295444"/>
    </source>
</evidence>
<evidence type="ECO:0000259" key="2">
    <source>
        <dbReference type="Pfam" id="PF13556"/>
    </source>
</evidence>
<name>A0A4R6SI72_LABRH</name>
<comment type="similarity">
    <text evidence="1">Belongs to the CdaR family.</text>
</comment>
<dbReference type="Pfam" id="PF13556">
    <property type="entry name" value="HTH_30"/>
    <property type="match status" value="1"/>
</dbReference>
<reference evidence="5 6" key="1">
    <citation type="submission" date="2019-03" db="EMBL/GenBank/DDBJ databases">
        <title>Genomic Encyclopedia of Type Strains, Phase IV (KMG-IV): sequencing the most valuable type-strain genomes for metagenomic binning, comparative biology and taxonomic classification.</title>
        <authorList>
            <person name="Goeker M."/>
        </authorList>
    </citation>
    <scope>NUCLEOTIDE SEQUENCE [LARGE SCALE GENOMIC DNA]</scope>
    <source>
        <strain evidence="5 6">DSM 45361</strain>
    </source>
</reference>
<dbReference type="InterPro" id="IPR042070">
    <property type="entry name" value="PucR_C-HTH_sf"/>
</dbReference>
<feature type="domain" description="PucR C-terminal helix-turn-helix" evidence="2">
    <location>
        <begin position="314"/>
        <end position="372"/>
    </location>
</feature>